<protein>
    <recommendedName>
        <fullName evidence="2">Resolvase/invertase-type recombinase catalytic domain-containing protein</fullName>
    </recommendedName>
</protein>
<evidence type="ECO:0000313" key="3">
    <source>
        <dbReference type="EMBL" id="GAA2938099.1"/>
    </source>
</evidence>
<dbReference type="Proteomes" id="UP001500403">
    <property type="component" value="Unassembled WGS sequence"/>
</dbReference>
<keyword evidence="4" id="KW-1185">Reference proteome</keyword>
<evidence type="ECO:0000259" key="2">
    <source>
        <dbReference type="Pfam" id="PF00239"/>
    </source>
</evidence>
<sequence>MTEPQAPVQQAPLAFIYDRHATATKTILGIRIEDCRTYATLKGWEVAGVWIDEGYDALGDDHRPEFDGMCRAMEQFARSRRVICLAQGWDRFSRDETNSASLRRRIAAAGGYCETASGETDPPQAGNGRLTTPAIPT</sequence>
<comment type="caution">
    <text evidence="3">The sequence shown here is derived from an EMBL/GenBank/DDBJ whole genome shotgun (WGS) entry which is preliminary data.</text>
</comment>
<dbReference type="Gene3D" id="3.40.50.1390">
    <property type="entry name" value="Resolvase, N-terminal catalytic domain"/>
    <property type="match status" value="1"/>
</dbReference>
<dbReference type="RefSeq" id="WP_344494320.1">
    <property type="nucleotide sequence ID" value="NZ_BAAAUD010000022.1"/>
</dbReference>
<organism evidence="3 4">
    <name type="scientific">Streptomyces enissocaesilis</name>
    <dbReference type="NCBI Taxonomy" id="332589"/>
    <lineage>
        <taxon>Bacteria</taxon>
        <taxon>Bacillati</taxon>
        <taxon>Actinomycetota</taxon>
        <taxon>Actinomycetes</taxon>
        <taxon>Kitasatosporales</taxon>
        <taxon>Streptomycetaceae</taxon>
        <taxon>Streptomyces</taxon>
        <taxon>Streptomyces rochei group</taxon>
    </lineage>
</organism>
<dbReference type="Pfam" id="PF00239">
    <property type="entry name" value="Resolvase"/>
    <property type="match status" value="1"/>
</dbReference>
<proteinExistence type="predicted"/>
<feature type="domain" description="Resolvase/invertase-type recombinase catalytic" evidence="2">
    <location>
        <begin position="14"/>
        <end position="117"/>
    </location>
</feature>
<reference evidence="3 4" key="1">
    <citation type="journal article" date="2019" name="Int. J. Syst. Evol. Microbiol.">
        <title>The Global Catalogue of Microorganisms (GCM) 10K type strain sequencing project: providing services to taxonomists for standard genome sequencing and annotation.</title>
        <authorList>
            <consortium name="The Broad Institute Genomics Platform"/>
            <consortium name="The Broad Institute Genome Sequencing Center for Infectious Disease"/>
            <person name="Wu L."/>
            <person name="Ma J."/>
        </authorList>
    </citation>
    <scope>NUCLEOTIDE SEQUENCE [LARGE SCALE GENOMIC DNA]</scope>
    <source>
        <strain evidence="3 4">JCM 9088</strain>
    </source>
</reference>
<feature type="region of interest" description="Disordered" evidence="1">
    <location>
        <begin position="115"/>
        <end position="137"/>
    </location>
</feature>
<evidence type="ECO:0000256" key="1">
    <source>
        <dbReference type="SAM" id="MobiDB-lite"/>
    </source>
</evidence>
<dbReference type="InterPro" id="IPR006119">
    <property type="entry name" value="Resolv_N"/>
</dbReference>
<evidence type="ECO:0000313" key="4">
    <source>
        <dbReference type="Proteomes" id="UP001500403"/>
    </source>
</evidence>
<dbReference type="SUPFAM" id="SSF53041">
    <property type="entry name" value="Resolvase-like"/>
    <property type="match status" value="1"/>
</dbReference>
<dbReference type="InterPro" id="IPR036162">
    <property type="entry name" value="Resolvase-like_N_sf"/>
</dbReference>
<gene>
    <name evidence="3" type="ORF">GCM10010446_24330</name>
</gene>
<name>A0ABN3X7T9_9ACTN</name>
<dbReference type="EMBL" id="BAAAUD010000022">
    <property type="protein sequence ID" value="GAA2938099.1"/>
    <property type="molecule type" value="Genomic_DNA"/>
</dbReference>
<accession>A0ABN3X7T9</accession>